<evidence type="ECO:0000313" key="5">
    <source>
        <dbReference type="EMBL" id="HGT98974.1"/>
    </source>
</evidence>
<dbReference type="GO" id="GO:0051607">
    <property type="term" value="P:defense response to virus"/>
    <property type="evidence" value="ECO:0007669"/>
    <property type="project" value="UniProtKB-KW"/>
</dbReference>
<evidence type="ECO:0000256" key="1">
    <source>
        <dbReference type="ARBA" id="ARBA00022741"/>
    </source>
</evidence>
<evidence type="ECO:0000259" key="4">
    <source>
        <dbReference type="Pfam" id="PF22335"/>
    </source>
</evidence>
<evidence type="ECO:0000256" key="2">
    <source>
        <dbReference type="ARBA" id="ARBA00023118"/>
    </source>
</evidence>
<sequence>MIEMDYRELALLKINVLLHDPLNKSFLLGRLGPEFGEKHRGEAKIFLHTILNGTSLASVGLKQTLEKIVGEADRIASAFDRWVLRTTGWPSKSYINYGYLHNVFSPSIRVELREPPSNDVYKVALELNRILTIVDKRTSDVPEKELLLYNTLYTLLEPICYSKGLSPSLADTRTPTHTVFDHLYASTAVANMLLNKALSEDPKIDGFYVIIDFPGIQKFVNAGRKVGDIWASSWLLSNLIWSLDEYFMNIYGYDIVVSPTPRLNPYTLRTLLSRLLNLGNQGYKLITDLEEMIKDKDPLNNAIESILNIYRELYDIDGADKRGIRTLWLQPLIPATTSLLIPKIKPPEAEPLETEHDVAKKIDDCFIDAWKNIVDFVESKLASRNDILHQALGNIIKSVRNMLDTPPQGVNIAIVRIADVYEAIKECIINKRRDICDELGLKNVALETLHQKLQNSEIDLESLAKSLLWYILVTRSSILARIDRYGRLYNYILRPFWTYSGGQLKSVDSKLERFSVGWIPCSLCSQEPAYIALRKDIKMPNQVTFRKDDIDELLSITGIQNREDREEILQGLQNLITYIFKPGEALGPYCLLKRALYVSFRDNLEMLSTDDVALSAVSKLLKNLGLTKILDRKEIESIGLSKEDLEYLFTPSADISKDTRKPFKDIYALANAYGINYEDLVNRVTKYLVDSCRESEVKPEELLKNIAHIIGTPINGSSNHTTYNLLMNLAKNNGIDVDSLCQFLSLRTQYAIVRGDADNIGKIISGQIFGKIEEYKRMVESIKNSSKAIGSEDVYKHLEQGYENAKNVLEILGLSSLPLSPAIHQAVSLSLMLTAVSDYKIVREGGGILIYSGGDDVTAFLPIETAIDTVIKLREEFYSNGFKKINNIPIASAIPTGRSFSIRFVNIMDVMSTEMSNAMEFLENRAKRAEWNIAGGSPLDKNSIYKKDTLVVTSSRSGIEALFPLRIDIDSVQNILNLIRDTPLLLLTILSKNMPEDYRRLVEEYEIYMDSNSLYNLFNYVLKRNIKSFKSVTSRNSDLEMVYKIFRSLKDLSLFIENEKSTAIQEYIKFLSIVRGII</sequence>
<dbReference type="GO" id="GO:0000166">
    <property type="term" value="F:nucleotide binding"/>
    <property type="evidence" value="ECO:0007669"/>
    <property type="project" value="UniProtKB-KW"/>
</dbReference>
<feature type="domain" description="Cas10/Cmr2 second palm" evidence="4">
    <location>
        <begin position="750"/>
        <end position="929"/>
    </location>
</feature>
<gene>
    <name evidence="5" type="primary">cas10</name>
    <name evidence="5" type="ORF">ENU64_06050</name>
</gene>
<accession>A0A7J3MZM2</accession>
<proteinExistence type="predicted"/>
<keyword evidence="1" id="KW-0547">Nucleotide-binding</keyword>
<dbReference type="InterPro" id="IPR054767">
    <property type="entry name" value="Cas10-Cmr2_palm2"/>
</dbReference>
<dbReference type="Pfam" id="PF22335">
    <property type="entry name" value="Cas10-Cmr2_palm2"/>
    <property type="match status" value="1"/>
</dbReference>
<dbReference type="EMBL" id="DTDH01000167">
    <property type="protein sequence ID" value="HGT98974.1"/>
    <property type="molecule type" value="Genomic_DNA"/>
</dbReference>
<dbReference type="InterPro" id="IPR038242">
    <property type="entry name" value="Cmr2_N"/>
</dbReference>
<dbReference type="Gene3D" id="3.30.70.2220">
    <property type="entry name" value="CRISPR-Cas system, Cmr2 subunit, D1 domain, cysteine cluster"/>
    <property type="match status" value="1"/>
</dbReference>
<dbReference type="InterPro" id="IPR043128">
    <property type="entry name" value="Rev_trsase/Diguanyl_cyclase"/>
</dbReference>
<evidence type="ECO:0000259" key="3">
    <source>
        <dbReference type="Pfam" id="PF12469"/>
    </source>
</evidence>
<comment type="caution">
    <text evidence="5">The sequence shown here is derived from an EMBL/GenBank/DDBJ whole genome shotgun (WGS) entry which is preliminary data.</text>
</comment>
<keyword evidence="2" id="KW-0051">Antiviral defense</keyword>
<dbReference type="NCBIfam" id="TIGR02577">
    <property type="entry name" value="cas_TM1794_Cmr2"/>
    <property type="match status" value="1"/>
</dbReference>
<dbReference type="InterPro" id="IPR013407">
    <property type="entry name" value="CRISPR-assoc_prot_Cmr2"/>
</dbReference>
<reference evidence="5" key="1">
    <citation type="journal article" date="2020" name="mSystems">
        <title>Genome- and Community-Level Interaction Insights into Carbon Utilization and Element Cycling Functions of Hydrothermarchaeota in Hydrothermal Sediment.</title>
        <authorList>
            <person name="Zhou Z."/>
            <person name="Liu Y."/>
            <person name="Xu W."/>
            <person name="Pan J."/>
            <person name="Luo Z.H."/>
            <person name="Li M."/>
        </authorList>
    </citation>
    <scope>NUCLEOTIDE SEQUENCE [LARGE SCALE GENOMIC DNA]</scope>
    <source>
        <strain evidence="5">SpSt-688</strain>
    </source>
</reference>
<dbReference type="Pfam" id="PF12469">
    <property type="entry name" value="Cmr2_N"/>
    <property type="match status" value="1"/>
</dbReference>
<dbReference type="InterPro" id="IPR024615">
    <property type="entry name" value="CRISPR-assoc_Cmr2_N"/>
</dbReference>
<dbReference type="AlphaFoldDB" id="A0A7J3MZM2"/>
<protein>
    <submittedName>
        <fullName evidence="5">Type III-B CRISPR-associated protein Cas10/Cmr2</fullName>
    </submittedName>
</protein>
<name>A0A7J3MZM2_9CREN</name>
<dbReference type="Gene3D" id="3.30.70.270">
    <property type="match status" value="1"/>
</dbReference>
<feature type="domain" description="CRISPR-associated protein Cmr2 N-terminal" evidence="3">
    <location>
        <begin position="208"/>
        <end position="374"/>
    </location>
</feature>
<organism evidence="5">
    <name type="scientific">Ignisphaera aggregans</name>
    <dbReference type="NCBI Taxonomy" id="334771"/>
    <lineage>
        <taxon>Archaea</taxon>
        <taxon>Thermoproteota</taxon>
        <taxon>Thermoprotei</taxon>
        <taxon>Desulfurococcales</taxon>
        <taxon>Desulfurococcaceae</taxon>
        <taxon>Ignisphaera</taxon>
    </lineage>
</organism>